<evidence type="ECO:0000256" key="1">
    <source>
        <dbReference type="SAM" id="Phobius"/>
    </source>
</evidence>
<protein>
    <submittedName>
        <fullName evidence="2">Uncharacterized protein</fullName>
    </submittedName>
</protein>
<keyword evidence="1" id="KW-0472">Membrane</keyword>
<accession>A0A0F4QH94</accession>
<dbReference type="EMBL" id="JXYA01000041">
    <property type="protein sequence ID" value="KJZ07073.1"/>
    <property type="molecule type" value="Genomic_DNA"/>
</dbReference>
<name>A0A0F4QH94_9GAMM</name>
<proteinExistence type="predicted"/>
<gene>
    <name evidence="2" type="ORF">TW77_16435</name>
</gene>
<feature type="transmembrane region" description="Helical" evidence="1">
    <location>
        <begin position="23"/>
        <end position="44"/>
    </location>
</feature>
<comment type="caution">
    <text evidence="2">The sequence shown here is derived from an EMBL/GenBank/DDBJ whole genome shotgun (WGS) entry which is preliminary data.</text>
</comment>
<reference evidence="2 3" key="1">
    <citation type="journal article" date="2015" name="BMC Genomics">
        <title>Genome mining reveals unlocked bioactive potential of marine Gram-negative bacteria.</title>
        <authorList>
            <person name="Machado H."/>
            <person name="Sonnenschein E.C."/>
            <person name="Melchiorsen J."/>
            <person name="Gram L."/>
        </authorList>
    </citation>
    <scope>NUCLEOTIDE SEQUENCE [LARGE SCALE GENOMIC DNA]</scope>
    <source>
        <strain evidence="2 3">S2471</strain>
    </source>
</reference>
<sequence length="103" mass="11379">MYKIKPIIDECYSFFKRVAVYDFIVKLGVVVTILSGLISMYTFFQKDTRTEEMGSNSIINDVEISGNSNGVINIGSDLRGSVINIDGAKSSDVKKEDVDEGDN</sequence>
<dbReference type="PATRIC" id="fig|43658.5.peg.3468"/>
<keyword evidence="3" id="KW-1185">Reference proteome</keyword>
<organism evidence="2 3">
    <name type="scientific">Pseudoalteromonas rubra</name>
    <dbReference type="NCBI Taxonomy" id="43658"/>
    <lineage>
        <taxon>Bacteria</taxon>
        <taxon>Pseudomonadati</taxon>
        <taxon>Pseudomonadota</taxon>
        <taxon>Gammaproteobacteria</taxon>
        <taxon>Alteromonadales</taxon>
        <taxon>Pseudoalteromonadaceae</taxon>
        <taxon>Pseudoalteromonas</taxon>
    </lineage>
</organism>
<dbReference type="Proteomes" id="UP000033452">
    <property type="component" value="Unassembled WGS sequence"/>
</dbReference>
<evidence type="ECO:0000313" key="2">
    <source>
        <dbReference type="EMBL" id="KJZ07073.1"/>
    </source>
</evidence>
<evidence type="ECO:0000313" key="3">
    <source>
        <dbReference type="Proteomes" id="UP000033452"/>
    </source>
</evidence>
<dbReference type="AlphaFoldDB" id="A0A0F4QH94"/>
<dbReference type="RefSeq" id="WP_046006071.1">
    <property type="nucleotide sequence ID" value="NZ_JXYA01000041.1"/>
</dbReference>
<keyword evidence="1" id="KW-1133">Transmembrane helix</keyword>
<keyword evidence="1" id="KW-0812">Transmembrane</keyword>